<sequence>MMHLTTNYARLYMMLEDILEMTTLIYRFRHARTKHRRQRILKEARKYNVLNKIPDQLKHLHCLVNRIATITDGSGSRVALGHLTAHTLMCWDVVSRPHGLKVPQGCYYLCDNPYANSNGREMVVDPIEAELDGDMNIATPDEQFIGLDYVECVEPTLELTATRDNLALYMWNNR</sequence>
<keyword evidence="2" id="KW-1185">Reference proteome</keyword>
<comment type="caution">
    <text evidence="1">The sequence shown here is derived from an EMBL/GenBank/DDBJ whole genome shotgun (WGS) entry which is preliminary data.</text>
</comment>
<dbReference type="Proteomes" id="UP001567538">
    <property type="component" value="Unassembled WGS sequence"/>
</dbReference>
<evidence type="ECO:0000313" key="1">
    <source>
        <dbReference type="EMBL" id="KAL1536639.1"/>
    </source>
</evidence>
<evidence type="ECO:0000313" key="2">
    <source>
        <dbReference type="Proteomes" id="UP001567538"/>
    </source>
</evidence>
<protein>
    <submittedName>
        <fullName evidence="1">Uncharacterized protein</fullName>
    </submittedName>
</protein>
<accession>A0ABD1FXS9</accession>
<organism evidence="1 2">
    <name type="scientific">Salvia divinorum</name>
    <name type="common">Maria pastora</name>
    <name type="synonym">Diviner's sage</name>
    <dbReference type="NCBI Taxonomy" id="28513"/>
    <lineage>
        <taxon>Eukaryota</taxon>
        <taxon>Viridiplantae</taxon>
        <taxon>Streptophyta</taxon>
        <taxon>Embryophyta</taxon>
        <taxon>Tracheophyta</taxon>
        <taxon>Spermatophyta</taxon>
        <taxon>Magnoliopsida</taxon>
        <taxon>eudicotyledons</taxon>
        <taxon>Gunneridae</taxon>
        <taxon>Pentapetalae</taxon>
        <taxon>asterids</taxon>
        <taxon>lamiids</taxon>
        <taxon>Lamiales</taxon>
        <taxon>Lamiaceae</taxon>
        <taxon>Nepetoideae</taxon>
        <taxon>Mentheae</taxon>
        <taxon>Salviinae</taxon>
        <taxon>Salvia</taxon>
        <taxon>Salvia subgen. Calosphace</taxon>
    </lineage>
</organism>
<dbReference type="AlphaFoldDB" id="A0ABD1FXS9"/>
<proteinExistence type="predicted"/>
<gene>
    <name evidence="1" type="ORF">AAHA92_29256</name>
</gene>
<dbReference type="EMBL" id="JBEAFC010000011">
    <property type="protein sequence ID" value="KAL1536639.1"/>
    <property type="molecule type" value="Genomic_DNA"/>
</dbReference>
<name>A0ABD1FXS9_SALDI</name>
<reference evidence="1 2" key="1">
    <citation type="submission" date="2024-06" db="EMBL/GenBank/DDBJ databases">
        <title>A chromosome level genome sequence of Diviner's sage (Salvia divinorum).</title>
        <authorList>
            <person name="Ford S.A."/>
            <person name="Ro D.-K."/>
            <person name="Ness R.W."/>
            <person name="Phillips M.A."/>
        </authorList>
    </citation>
    <scope>NUCLEOTIDE SEQUENCE [LARGE SCALE GENOMIC DNA]</scope>
    <source>
        <strain evidence="1">SAF-2024a</strain>
        <tissue evidence="1">Leaf</tissue>
    </source>
</reference>